<dbReference type="EMBL" id="ABLTIR010000016">
    <property type="protein sequence ID" value="EKZ1926195.1"/>
    <property type="molecule type" value="Genomic_DNA"/>
</dbReference>
<protein>
    <submittedName>
        <fullName evidence="1">DUF3168 domain-containing protein</fullName>
    </submittedName>
</protein>
<accession>A0AAI9CJ43</accession>
<comment type="caution">
    <text evidence="1">The sequence shown here is derived from an EMBL/GenBank/DDBJ whole genome shotgun (WGS) entry which is preliminary data.</text>
</comment>
<proteinExistence type="predicted"/>
<dbReference type="Proteomes" id="UP000822271">
    <property type="component" value="Unassembled WGS sequence"/>
</dbReference>
<dbReference type="AlphaFoldDB" id="A0AAI9CJ43"/>
<evidence type="ECO:0000313" key="3">
    <source>
        <dbReference type="Proteomes" id="UP001225498"/>
    </source>
</evidence>
<reference evidence="2" key="2">
    <citation type="journal article" date="2020" name="Front. Microbiol.">
        <title>Genetic Variants of the DSF Quorum Sensing System in Stenotrophomonas maltophilia Influence Virulence and Resistance Phenotypes Among Genotypically Diverse Clinical Isolates.</title>
        <authorList>
            <person name="Yero D."/>
            <person name="Huedo P."/>
            <person name="Conchillo-Sole O."/>
            <person name="Martinez-Servat S."/>
            <person name="Mamat U."/>
            <person name="Coves X."/>
            <person name="Llanas F."/>
            <person name="Roca I."/>
            <person name="Vila J."/>
            <person name="Schaible U.E."/>
            <person name="Daura X."/>
            <person name="Gibert I."/>
        </authorList>
    </citation>
    <scope>NUCLEOTIDE SEQUENCE</scope>
    <source>
        <strain evidence="2">OG156</strain>
    </source>
</reference>
<sequence>MMVPLIQSLLQGDAAVRHVLGDPIRLWPGTAPQDAALPYATWEVVGGSPTAMLSDAPPADGWRVRLTVWGKAMTQANGAAVAIRDAIERVGSIESYNPTPDSDGTDAFGISFDARLLQLR</sequence>
<dbReference type="EMBL" id="RAUE01000068">
    <property type="protein sequence ID" value="MBA0313756.1"/>
    <property type="molecule type" value="Genomic_DNA"/>
</dbReference>
<dbReference type="Pfam" id="PF11367">
    <property type="entry name" value="Tail_completion_gp17"/>
    <property type="match status" value="1"/>
</dbReference>
<reference evidence="2" key="1">
    <citation type="submission" date="2018-09" db="EMBL/GenBank/DDBJ databases">
        <authorList>
            <person name="Groschel M."/>
            <person name="Kohl T."/>
            <person name="Conchillo-Sole O."/>
            <person name="Mamat U."/>
            <person name="Yero D."/>
            <person name="Niemann S."/>
            <person name="Daura X."/>
            <person name="Gibert I."/>
        </authorList>
    </citation>
    <scope>NUCLEOTIDE SEQUENCE</scope>
    <source>
        <strain evidence="2">OG156</strain>
    </source>
</reference>
<evidence type="ECO:0000313" key="1">
    <source>
        <dbReference type="EMBL" id="EKZ1926195.1"/>
    </source>
</evidence>
<dbReference type="RefSeq" id="WP_049450661.1">
    <property type="nucleotide sequence ID" value="NZ_CP196974.1"/>
</dbReference>
<gene>
    <name evidence="2" type="ORF">D7Y33_22550</name>
    <name evidence="1" type="ORF">REH87_001184</name>
</gene>
<organism evidence="1 3">
    <name type="scientific">Stenotrophomonas maltophilia</name>
    <name type="common">Pseudomonas maltophilia</name>
    <name type="synonym">Xanthomonas maltophilia</name>
    <dbReference type="NCBI Taxonomy" id="40324"/>
    <lineage>
        <taxon>Bacteria</taxon>
        <taxon>Pseudomonadati</taxon>
        <taxon>Pseudomonadota</taxon>
        <taxon>Gammaproteobacteria</taxon>
        <taxon>Lysobacterales</taxon>
        <taxon>Lysobacteraceae</taxon>
        <taxon>Stenotrophomonas</taxon>
        <taxon>Stenotrophomonas maltophilia group</taxon>
    </lineage>
</organism>
<name>A0AAI9CJ43_STEMA</name>
<reference evidence="1" key="3">
    <citation type="submission" date="2023-08" db="EMBL/GenBank/DDBJ databases">
        <authorList>
            <consortium name="Clinical and Environmental Microbiology Branch: Whole genome sequencing antimicrobial resistance pathogens in the healthcare setting"/>
        </authorList>
    </citation>
    <scope>NUCLEOTIDE SEQUENCE</scope>
    <source>
        <strain evidence="1">2023CJ-00293</strain>
    </source>
</reference>
<dbReference type="InterPro" id="IPR021508">
    <property type="entry name" value="Gp17-like"/>
</dbReference>
<dbReference type="Proteomes" id="UP001225498">
    <property type="component" value="Unassembled WGS sequence"/>
</dbReference>
<evidence type="ECO:0000313" key="2">
    <source>
        <dbReference type="EMBL" id="MBA0313756.1"/>
    </source>
</evidence>